<dbReference type="Proteomes" id="UP001280629">
    <property type="component" value="Unassembled WGS sequence"/>
</dbReference>
<proteinExistence type="predicted"/>
<accession>A0ABU4FZS4</accession>
<comment type="caution">
    <text evidence="2">The sequence shown here is derived from an EMBL/GenBank/DDBJ whole genome shotgun (WGS) entry which is preliminary data.</text>
</comment>
<dbReference type="EMBL" id="JAUBDH010000005">
    <property type="protein sequence ID" value="MDW0110218.1"/>
    <property type="molecule type" value="Genomic_DNA"/>
</dbReference>
<evidence type="ECO:0000313" key="2">
    <source>
        <dbReference type="EMBL" id="MDW0110218.1"/>
    </source>
</evidence>
<organism evidence="2 3">
    <name type="scientific">Sporosarcina aquimarina</name>
    <dbReference type="NCBI Taxonomy" id="114975"/>
    <lineage>
        <taxon>Bacteria</taxon>
        <taxon>Bacillati</taxon>
        <taxon>Bacillota</taxon>
        <taxon>Bacilli</taxon>
        <taxon>Bacillales</taxon>
        <taxon>Caryophanaceae</taxon>
        <taxon>Sporosarcina</taxon>
    </lineage>
</organism>
<feature type="transmembrane region" description="Helical" evidence="1">
    <location>
        <begin position="49"/>
        <end position="70"/>
    </location>
</feature>
<protein>
    <recommendedName>
        <fullName evidence="4">DUF4179 domain-containing protein</fullName>
    </recommendedName>
</protein>
<evidence type="ECO:0000313" key="3">
    <source>
        <dbReference type="Proteomes" id="UP001280629"/>
    </source>
</evidence>
<evidence type="ECO:0008006" key="4">
    <source>
        <dbReference type="Google" id="ProtNLM"/>
    </source>
</evidence>
<keyword evidence="1" id="KW-0472">Membrane</keyword>
<evidence type="ECO:0000256" key="1">
    <source>
        <dbReference type="SAM" id="Phobius"/>
    </source>
</evidence>
<keyword evidence="1" id="KW-0812">Transmembrane</keyword>
<name>A0ABU4FZS4_9BACL</name>
<reference evidence="2 3" key="1">
    <citation type="submission" date="2023-06" db="EMBL/GenBank/DDBJ databases">
        <title>Sporosarcina sp. nov., isolated from Korean traditional fermented seafood 'Jeotgal'.</title>
        <authorList>
            <person name="Yang A.-I."/>
            <person name="Shin N.-R."/>
        </authorList>
    </citation>
    <scope>NUCLEOTIDE SEQUENCE [LARGE SCALE GENOMIC DNA]</scope>
    <source>
        <strain evidence="2 3">KCTC3840</strain>
    </source>
</reference>
<dbReference type="RefSeq" id="WP_317935773.1">
    <property type="nucleotide sequence ID" value="NZ_JAUBDH010000005.1"/>
</dbReference>
<sequence length="213" mass="23895">MKHLSDSEINQELKSLNMAVQPSSEQKREAEITIFQQASVKSAARPSKWIPIFVSLLLFISFAAGSYVLISPSLTGSPADTASSEDSLNVTESWKNSYLRQTRNTDNSLFVLITTEHSLTIINEMESATTEIDEKVEDGFAEKNKSVSTLPEPSLPTGEFDNFKMEKNGDQYTLQVNGDNGFTYHFTRIDPRKYEGEEGVIYDTSLFIEDEVE</sequence>
<keyword evidence="1" id="KW-1133">Transmembrane helix</keyword>
<gene>
    <name evidence="2" type="ORF">QT716_09250</name>
</gene>
<keyword evidence="3" id="KW-1185">Reference proteome</keyword>